<dbReference type="InterPro" id="IPR027417">
    <property type="entry name" value="P-loop_NTPase"/>
</dbReference>
<dbReference type="Gene3D" id="3.40.50.300">
    <property type="entry name" value="P-loop containing nucleotide triphosphate hydrolases"/>
    <property type="match status" value="1"/>
</dbReference>
<sequence length="188" mass="20440">MIADDLAARAYSAPPRLGGVRLIAIDGPAGSGKTTLADSLGARGATVVHLDDLYEGWSGLEGSLWPRLDAQVLEPLRRGVPGRYQRYDWSAGAFADWVDVPVPDLLVVEGCGSARRAVDPVAVLRVWVEAPDDLRLERGLARDGVDAREHWLTWMADEAAHFARERTRERADVRLDAFGGLLTDPTAS</sequence>
<protein>
    <submittedName>
        <fullName evidence="1">Uridine kinase</fullName>
    </submittedName>
</protein>
<evidence type="ECO:0000313" key="2">
    <source>
        <dbReference type="Proteomes" id="UP001239626"/>
    </source>
</evidence>
<dbReference type="GO" id="GO:0016301">
    <property type="term" value="F:kinase activity"/>
    <property type="evidence" value="ECO:0007669"/>
    <property type="project" value="UniProtKB-KW"/>
</dbReference>
<keyword evidence="2" id="KW-1185">Reference proteome</keyword>
<dbReference type="EMBL" id="JAUSVB010000003">
    <property type="protein sequence ID" value="MDQ0374478.1"/>
    <property type="molecule type" value="Genomic_DNA"/>
</dbReference>
<proteinExistence type="predicted"/>
<gene>
    <name evidence="1" type="ORF">J2X26_002799</name>
</gene>
<dbReference type="SUPFAM" id="SSF52540">
    <property type="entry name" value="P-loop containing nucleoside triphosphate hydrolases"/>
    <property type="match status" value="1"/>
</dbReference>
<dbReference type="Proteomes" id="UP001239626">
    <property type="component" value="Unassembled WGS sequence"/>
</dbReference>
<keyword evidence="1" id="KW-0808">Transferase</keyword>
<organism evidence="1 2">
    <name type="scientific">Cellulomonas humilata</name>
    <dbReference type="NCBI Taxonomy" id="144055"/>
    <lineage>
        <taxon>Bacteria</taxon>
        <taxon>Bacillati</taxon>
        <taxon>Actinomycetota</taxon>
        <taxon>Actinomycetes</taxon>
        <taxon>Micrococcales</taxon>
        <taxon>Cellulomonadaceae</taxon>
        <taxon>Cellulomonas</taxon>
    </lineage>
</organism>
<comment type="caution">
    <text evidence="1">The sequence shown here is derived from an EMBL/GenBank/DDBJ whole genome shotgun (WGS) entry which is preliminary data.</text>
</comment>
<reference evidence="1 2" key="1">
    <citation type="submission" date="2023-07" db="EMBL/GenBank/DDBJ databases">
        <title>Sorghum-associated microbial communities from plants grown in Nebraska, USA.</title>
        <authorList>
            <person name="Schachtman D."/>
        </authorList>
    </citation>
    <scope>NUCLEOTIDE SEQUENCE [LARGE SCALE GENOMIC DNA]</scope>
    <source>
        <strain evidence="1 2">BE332</strain>
    </source>
</reference>
<keyword evidence="1" id="KW-0418">Kinase</keyword>
<evidence type="ECO:0000313" key="1">
    <source>
        <dbReference type="EMBL" id="MDQ0374478.1"/>
    </source>
</evidence>
<name>A0ABU0EGS9_9CELL</name>
<dbReference type="RefSeq" id="WP_307493152.1">
    <property type="nucleotide sequence ID" value="NZ_JAUSVB010000003.1"/>
</dbReference>
<accession>A0ABU0EGS9</accession>